<sequence length="168" mass="18914">MPALKKHKDVKYQVASMPLRINADGHLQVLLVTSRETRRWVLPKGNLMKGKTPSRAAAIEALEEAGVTGKISKTPYDSFQYWKRGRKAFAFAVVEVFVLIVTGRRASWKEKKQRRQVWVTPTQASVMVLEPGLQSILYRLADDEDIEQVVRDHASKEQARTAIAAEGA</sequence>
<dbReference type="PANTHER" id="PTHR12629:SF0">
    <property type="entry name" value="DIPHOSPHOINOSITOL-POLYPHOSPHATE DIPHOSPHATASE"/>
    <property type="match status" value="1"/>
</dbReference>
<keyword evidence="2" id="KW-0479">Metal-binding</keyword>
<protein>
    <submittedName>
        <fullName evidence="6">NUDIX hydrolase</fullName>
    </submittedName>
</protein>
<name>A0A5B0E3W9_9HYPH</name>
<dbReference type="Gene3D" id="3.90.79.10">
    <property type="entry name" value="Nucleoside Triphosphate Pyrophosphohydrolase"/>
    <property type="match status" value="1"/>
</dbReference>
<accession>A0A5B0E3W9</accession>
<evidence type="ECO:0000259" key="5">
    <source>
        <dbReference type="Pfam" id="PF00293"/>
    </source>
</evidence>
<dbReference type="EMBL" id="VTWH01000001">
    <property type="protein sequence ID" value="KAA0972099.1"/>
    <property type="molecule type" value="Genomic_DNA"/>
</dbReference>
<dbReference type="OrthoDB" id="7066910at2"/>
<evidence type="ECO:0000256" key="3">
    <source>
        <dbReference type="ARBA" id="ARBA00022801"/>
    </source>
</evidence>
<dbReference type="GO" id="GO:0005737">
    <property type="term" value="C:cytoplasm"/>
    <property type="evidence" value="ECO:0007669"/>
    <property type="project" value="TreeGrafter"/>
</dbReference>
<dbReference type="InterPro" id="IPR047198">
    <property type="entry name" value="DDP-like_NUDIX"/>
</dbReference>
<evidence type="ECO:0000256" key="2">
    <source>
        <dbReference type="ARBA" id="ARBA00022723"/>
    </source>
</evidence>
<evidence type="ECO:0000256" key="1">
    <source>
        <dbReference type="ARBA" id="ARBA00001946"/>
    </source>
</evidence>
<dbReference type="AlphaFoldDB" id="A0A5B0E3W9"/>
<dbReference type="PANTHER" id="PTHR12629">
    <property type="entry name" value="DIPHOSPHOINOSITOL POLYPHOSPHATE PHOSPHOHYDROLASE"/>
    <property type="match status" value="1"/>
</dbReference>
<comment type="cofactor">
    <cofactor evidence="1">
        <name>Mg(2+)</name>
        <dbReference type="ChEBI" id="CHEBI:18420"/>
    </cofactor>
</comment>
<dbReference type="GO" id="GO:0016462">
    <property type="term" value="F:pyrophosphatase activity"/>
    <property type="evidence" value="ECO:0007669"/>
    <property type="project" value="InterPro"/>
</dbReference>
<dbReference type="RefSeq" id="WP_149297493.1">
    <property type="nucleotide sequence ID" value="NZ_VTWH01000001.1"/>
</dbReference>
<evidence type="ECO:0000313" key="7">
    <source>
        <dbReference type="Proteomes" id="UP000324738"/>
    </source>
</evidence>
<feature type="domain" description="Nudix hydrolase" evidence="5">
    <location>
        <begin position="19"/>
        <end position="126"/>
    </location>
</feature>
<keyword evidence="4" id="KW-0460">Magnesium</keyword>
<evidence type="ECO:0000313" key="6">
    <source>
        <dbReference type="EMBL" id="KAA0972099.1"/>
    </source>
</evidence>
<dbReference type="Proteomes" id="UP000324738">
    <property type="component" value="Unassembled WGS sequence"/>
</dbReference>
<dbReference type="Pfam" id="PF00293">
    <property type="entry name" value="NUDIX"/>
    <property type="match status" value="1"/>
</dbReference>
<dbReference type="GO" id="GO:0046872">
    <property type="term" value="F:metal ion binding"/>
    <property type="evidence" value="ECO:0007669"/>
    <property type="project" value="UniProtKB-KW"/>
</dbReference>
<organism evidence="6 7">
    <name type="scientific">Aureimonas fodinaquatilis</name>
    <dbReference type="NCBI Taxonomy" id="2565783"/>
    <lineage>
        <taxon>Bacteria</taxon>
        <taxon>Pseudomonadati</taxon>
        <taxon>Pseudomonadota</taxon>
        <taxon>Alphaproteobacteria</taxon>
        <taxon>Hyphomicrobiales</taxon>
        <taxon>Aurantimonadaceae</taxon>
        <taxon>Aureimonas</taxon>
    </lineage>
</organism>
<dbReference type="SUPFAM" id="SSF55811">
    <property type="entry name" value="Nudix"/>
    <property type="match status" value="1"/>
</dbReference>
<dbReference type="InterPro" id="IPR015797">
    <property type="entry name" value="NUDIX_hydrolase-like_dom_sf"/>
</dbReference>
<keyword evidence="7" id="KW-1185">Reference proteome</keyword>
<reference evidence="6 7" key="1">
    <citation type="submission" date="2019-08" db="EMBL/GenBank/DDBJ databases">
        <title>Aureimonas fodiniaquatilis sp. nov., isolated from a coal mine wastewater.</title>
        <authorList>
            <person name="Kim W."/>
        </authorList>
    </citation>
    <scope>NUCLEOTIDE SEQUENCE [LARGE SCALE GENOMIC DNA]</scope>
    <source>
        <strain evidence="6 7">CAU 1482</strain>
    </source>
</reference>
<dbReference type="InterPro" id="IPR000086">
    <property type="entry name" value="NUDIX_hydrolase_dom"/>
</dbReference>
<evidence type="ECO:0000256" key="4">
    <source>
        <dbReference type="ARBA" id="ARBA00022842"/>
    </source>
</evidence>
<proteinExistence type="predicted"/>
<gene>
    <name evidence="6" type="ORF">FPY71_03010</name>
</gene>
<dbReference type="CDD" id="cd04666">
    <property type="entry name" value="NUDIX_DIPP2_like_Nudt4"/>
    <property type="match status" value="1"/>
</dbReference>
<comment type="caution">
    <text evidence="6">The sequence shown here is derived from an EMBL/GenBank/DDBJ whole genome shotgun (WGS) entry which is preliminary data.</text>
</comment>
<keyword evidence="3 6" id="KW-0378">Hydrolase</keyword>